<keyword evidence="6" id="KW-1185">Reference proteome</keyword>
<feature type="domain" description="HTH luxR-type" evidence="4">
    <location>
        <begin position="184"/>
        <end position="249"/>
    </location>
</feature>
<dbReference type="PROSITE" id="PS50043">
    <property type="entry name" value="HTH_LUXR_2"/>
    <property type="match status" value="1"/>
</dbReference>
<dbReference type="Gene3D" id="1.10.10.10">
    <property type="entry name" value="Winged helix-like DNA-binding domain superfamily/Winged helix DNA-binding domain"/>
    <property type="match status" value="1"/>
</dbReference>
<keyword evidence="3" id="KW-0804">Transcription</keyword>
<dbReference type="InterPro" id="IPR000792">
    <property type="entry name" value="Tscrpt_reg_LuxR_C"/>
</dbReference>
<dbReference type="SUPFAM" id="SSF46894">
    <property type="entry name" value="C-terminal effector domain of the bipartite response regulators"/>
    <property type="match status" value="1"/>
</dbReference>
<dbReference type="CDD" id="cd06170">
    <property type="entry name" value="LuxR_C_like"/>
    <property type="match status" value="1"/>
</dbReference>
<gene>
    <name evidence="5" type="primary">nreC</name>
    <name evidence="5" type="ORF">NCTC13315_01058</name>
</gene>
<evidence type="ECO:0000259" key="4">
    <source>
        <dbReference type="PROSITE" id="PS50043"/>
    </source>
</evidence>
<dbReference type="AlphaFoldDB" id="A0A378I005"/>
<dbReference type="SMART" id="SM00421">
    <property type="entry name" value="HTH_LUXR"/>
    <property type="match status" value="1"/>
</dbReference>
<name>A0A378I005_9GAMM</name>
<keyword evidence="1" id="KW-0805">Transcription regulation</keyword>
<dbReference type="Proteomes" id="UP000254968">
    <property type="component" value="Unassembled WGS sequence"/>
</dbReference>
<accession>A0A378I005</accession>
<dbReference type="OrthoDB" id="5654355at2"/>
<dbReference type="Gene3D" id="3.30.450.20">
    <property type="entry name" value="PAS domain"/>
    <property type="match status" value="1"/>
</dbReference>
<evidence type="ECO:0000256" key="3">
    <source>
        <dbReference type="ARBA" id="ARBA00023163"/>
    </source>
</evidence>
<proteinExistence type="predicted"/>
<protein>
    <submittedName>
        <fullName evidence="5">LuxR family transcriptional regulator</fullName>
    </submittedName>
</protein>
<evidence type="ECO:0000256" key="1">
    <source>
        <dbReference type="ARBA" id="ARBA00023015"/>
    </source>
</evidence>
<dbReference type="PANTHER" id="PTHR44688:SF16">
    <property type="entry name" value="DNA-BINDING TRANSCRIPTIONAL ACTIVATOR DEVR_DOSR"/>
    <property type="match status" value="1"/>
</dbReference>
<dbReference type="PANTHER" id="PTHR44688">
    <property type="entry name" value="DNA-BINDING TRANSCRIPTIONAL ACTIVATOR DEVR_DOSR"/>
    <property type="match status" value="1"/>
</dbReference>
<dbReference type="Pfam" id="PF00196">
    <property type="entry name" value="GerE"/>
    <property type="match status" value="1"/>
</dbReference>
<dbReference type="InterPro" id="IPR035965">
    <property type="entry name" value="PAS-like_dom_sf"/>
</dbReference>
<sequence length="255" mass="28593">MWKTIDLNSRIYRFQNGIKLISQSPSPLSSLEGLYATTHTVASVLALPFNFYFLNLQGKTELMNEECALICGFDSVEESIGKSLFDVSEQNSAKNLIDNCLDVIDSQTVKVFEEENLRKDGLGLDFLTIKCPWYDTGTTIIGVFGCSIVLGKHKLASSLSEVIELGLFNAMQLSAKQGQPLSSFNIKQSYLSRREMECLQLTIKGYTAKRIARELGISHRTVEEYLINIRIKMGASSKAELIEMTIERFLPINLI</sequence>
<organism evidence="5 6">
    <name type="scientific">Legionella beliardensis</name>
    <dbReference type="NCBI Taxonomy" id="91822"/>
    <lineage>
        <taxon>Bacteria</taxon>
        <taxon>Pseudomonadati</taxon>
        <taxon>Pseudomonadota</taxon>
        <taxon>Gammaproteobacteria</taxon>
        <taxon>Legionellales</taxon>
        <taxon>Legionellaceae</taxon>
        <taxon>Legionella</taxon>
    </lineage>
</organism>
<reference evidence="5 6" key="1">
    <citation type="submission" date="2018-06" db="EMBL/GenBank/DDBJ databases">
        <authorList>
            <consortium name="Pathogen Informatics"/>
            <person name="Doyle S."/>
        </authorList>
    </citation>
    <scope>NUCLEOTIDE SEQUENCE [LARGE SCALE GENOMIC DNA]</scope>
    <source>
        <strain evidence="5 6">NCTC13315</strain>
    </source>
</reference>
<dbReference type="InterPro" id="IPR016032">
    <property type="entry name" value="Sig_transdc_resp-reg_C-effctor"/>
</dbReference>
<evidence type="ECO:0000256" key="2">
    <source>
        <dbReference type="ARBA" id="ARBA00023125"/>
    </source>
</evidence>
<evidence type="ECO:0000313" key="5">
    <source>
        <dbReference type="EMBL" id="STX28528.1"/>
    </source>
</evidence>
<dbReference type="GO" id="GO:0003677">
    <property type="term" value="F:DNA binding"/>
    <property type="evidence" value="ECO:0007669"/>
    <property type="project" value="UniProtKB-KW"/>
</dbReference>
<keyword evidence="2" id="KW-0238">DNA-binding</keyword>
<dbReference type="EMBL" id="UGNV01000001">
    <property type="protein sequence ID" value="STX28528.1"/>
    <property type="molecule type" value="Genomic_DNA"/>
</dbReference>
<dbReference type="PRINTS" id="PR00038">
    <property type="entry name" value="HTHLUXR"/>
</dbReference>
<dbReference type="RefSeq" id="WP_115302268.1">
    <property type="nucleotide sequence ID" value="NZ_CAAAHO010000001.1"/>
</dbReference>
<dbReference type="PROSITE" id="PS00622">
    <property type="entry name" value="HTH_LUXR_1"/>
    <property type="match status" value="1"/>
</dbReference>
<dbReference type="InterPro" id="IPR036388">
    <property type="entry name" value="WH-like_DNA-bd_sf"/>
</dbReference>
<dbReference type="GO" id="GO:0006355">
    <property type="term" value="P:regulation of DNA-templated transcription"/>
    <property type="evidence" value="ECO:0007669"/>
    <property type="project" value="InterPro"/>
</dbReference>
<dbReference type="SUPFAM" id="SSF55785">
    <property type="entry name" value="PYP-like sensor domain (PAS domain)"/>
    <property type="match status" value="1"/>
</dbReference>
<evidence type="ECO:0000313" key="6">
    <source>
        <dbReference type="Proteomes" id="UP000254968"/>
    </source>
</evidence>